<name>A0A1X1P6E5_9BURK</name>
<proteinExistence type="predicted"/>
<dbReference type="GO" id="GO:0009307">
    <property type="term" value="P:DNA restriction-modification system"/>
    <property type="evidence" value="ECO:0007669"/>
    <property type="project" value="InterPro"/>
</dbReference>
<dbReference type="GO" id="GO:0009036">
    <property type="term" value="F:type II site-specific deoxyribonuclease activity"/>
    <property type="evidence" value="ECO:0007669"/>
    <property type="project" value="InterPro"/>
</dbReference>
<dbReference type="InterPro" id="IPR019070">
    <property type="entry name" value="Restrct_endonuc_II_SinI"/>
</dbReference>
<reference evidence="1 4" key="2">
    <citation type="submission" date="2020-04" db="EMBL/GenBank/DDBJ databases">
        <authorList>
            <person name="De Canck E."/>
        </authorList>
    </citation>
    <scope>NUCLEOTIDE SEQUENCE [LARGE SCALE GENOMIC DNA]</scope>
    <source>
        <strain evidence="1 4">LMG 29660</strain>
    </source>
</reference>
<evidence type="ECO:0000313" key="3">
    <source>
        <dbReference type="Proteomes" id="UP000193146"/>
    </source>
</evidence>
<sequence>MTFVANTLDIAHEAMQQHDYTLTEKFATVIRFLISQPDMAIVFKGAKAPPVGSPEYIRRLATVFSNERRPRTPQAPKTIPDAMVSVILVSYFNINQDDAERIKHEHLLSMGAENMVGHLLERYLASVLEPKGWVWCSGSIVKSVDFIKPSIDVNGEPRLIQVKNRDNSENSSSSAIRNGTPIEKWHRSFSRVERTNWGAFPDTEFRKIINEDEFKKFVENYLRVHRQ</sequence>
<dbReference type="Proteomes" id="UP000494135">
    <property type="component" value="Unassembled WGS sequence"/>
</dbReference>
<dbReference type="EMBL" id="CADIKG010000009">
    <property type="protein sequence ID" value="CAB3760490.1"/>
    <property type="molecule type" value="Genomic_DNA"/>
</dbReference>
<protein>
    <recommendedName>
        <fullName evidence="5">Restriction endonuclease</fullName>
    </recommendedName>
</protein>
<evidence type="ECO:0000313" key="1">
    <source>
        <dbReference type="EMBL" id="CAB3760490.1"/>
    </source>
</evidence>
<evidence type="ECO:0008006" key="5">
    <source>
        <dbReference type="Google" id="ProtNLM"/>
    </source>
</evidence>
<dbReference type="AlphaFoldDB" id="A0A1X1P6E5"/>
<dbReference type="Proteomes" id="UP000193146">
    <property type="component" value="Unassembled WGS sequence"/>
</dbReference>
<dbReference type="GO" id="GO:0003677">
    <property type="term" value="F:DNA binding"/>
    <property type="evidence" value="ECO:0007669"/>
    <property type="project" value="InterPro"/>
</dbReference>
<organism evidence="2 3">
    <name type="scientific">Burkholderia puraquae</name>
    <dbReference type="NCBI Taxonomy" id="1904757"/>
    <lineage>
        <taxon>Bacteria</taxon>
        <taxon>Pseudomonadati</taxon>
        <taxon>Pseudomonadota</taxon>
        <taxon>Betaproteobacteria</taxon>
        <taxon>Burkholderiales</taxon>
        <taxon>Burkholderiaceae</taxon>
        <taxon>Burkholderia</taxon>
        <taxon>Burkholderia cepacia complex</taxon>
    </lineage>
</organism>
<dbReference type="EMBL" id="NBYX01000032">
    <property type="protein sequence ID" value="ORT80247.1"/>
    <property type="molecule type" value="Genomic_DNA"/>
</dbReference>
<dbReference type="RefSeq" id="WP_085043217.1">
    <property type="nucleotide sequence ID" value="NZ_CADIKG010000009.1"/>
</dbReference>
<gene>
    <name evidence="2" type="ORF">B7G54_34670</name>
    <name evidence="1" type="ORF">LMG29660_04011</name>
</gene>
<dbReference type="Pfam" id="PF09570">
    <property type="entry name" value="RE_SinI"/>
    <property type="match status" value="1"/>
</dbReference>
<keyword evidence="3" id="KW-1185">Reference proteome</keyword>
<evidence type="ECO:0000313" key="4">
    <source>
        <dbReference type="Proteomes" id="UP000494135"/>
    </source>
</evidence>
<reference evidence="2 3" key="1">
    <citation type="submission" date="2017-04" db="EMBL/GenBank/DDBJ databases">
        <title>Burkholderia puraquae sp. nov., a novel Burkholderia cepacia complex species from hospital setting samples.</title>
        <authorList>
            <person name="Martina P."/>
            <person name="Leguizamon M."/>
            <person name="Prieto C."/>
            <person name="Sousa S."/>
            <person name="Montanaro P."/>
            <person name="Draghi W."/>
            <person name="Staembler M."/>
            <person name="Bettiol M."/>
            <person name="Figoli C."/>
            <person name="Palau J."/>
            <person name="Alvarez F."/>
            <person name="Benetti S."/>
            <person name="Anchat E."/>
            <person name="Vescina C."/>
            <person name="Ferreras J."/>
            <person name="Lasch P."/>
            <person name="Lagares A."/>
            <person name="Zorreguieta A."/>
            <person name="Yantorno O."/>
            <person name="Bosch A."/>
        </authorList>
    </citation>
    <scope>NUCLEOTIDE SEQUENCE [LARGE SCALE GENOMIC DNA]</scope>
    <source>
        <strain evidence="2 3">CAMPA 1040</strain>
    </source>
</reference>
<evidence type="ECO:0000313" key="2">
    <source>
        <dbReference type="EMBL" id="ORT80247.1"/>
    </source>
</evidence>
<accession>A0A1X1P6E5</accession>
<dbReference type="REBASE" id="241831">
    <property type="entry name" value="Bpu1040ORF34660P"/>
</dbReference>